<accession>A0A1M5I527</accession>
<dbReference type="STRING" id="570519.SAMN04488116_0446"/>
<dbReference type="Proteomes" id="UP000184532">
    <property type="component" value="Unassembled WGS sequence"/>
</dbReference>
<keyword evidence="1" id="KW-1133">Transmembrane helix</keyword>
<evidence type="ECO:0008006" key="4">
    <source>
        <dbReference type="Google" id="ProtNLM"/>
    </source>
</evidence>
<feature type="transmembrane region" description="Helical" evidence="1">
    <location>
        <begin position="144"/>
        <end position="164"/>
    </location>
</feature>
<keyword evidence="1" id="KW-0812">Transmembrane</keyword>
<keyword evidence="1" id="KW-0472">Membrane</keyword>
<dbReference type="OrthoDB" id="1159221at2"/>
<sequence length="250" mass="28323">MHKGFSFNRVYKLIKRDLVLLRGALTTSVLVAVVLLFLFSIFNMIWDQQLSTSEFFGIFGIFYIPLGLLFTFALFREFNDSKKNHMYLILPVSIPERLFAKWLTSTLIYTFVFSVIAVLVGMFAMIVGIIVFGADFTPISLVSVSYWDLLKTYFLVQPVFLVGAITFKRNRVGKTILSLGVLVLCFALLHFILYALFNYSLGVFETDGLGSVAFDKAGSDFSSLGKWFYVILLGPVMLAVAYFKMTEKEV</sequence>
<evidence type="ECO:0000313" key="2">
    <source>
        <dbReference type="EMBL" id="SHG23436.1"/>
    </source>
</evidence>
<feature type="transmembrane region" description="Helical" evidence="1">
    <location>
        <begin position="55"/>
        <end position="75"/>
    </location>
</feature>
<proteinExistence type="predicted"/>
<name>A0A1M5I527_9FLAO</name>
<keyword evidence="3" id="KW-1185">Reference proteome</keyword>
<evidence type="ECO:0000313" key="3">
    <source>
        <dbReference type="Proteomes" id="UP000184532"/>
    </source>
</evidence>
<feature type="transmembrane region" description="Helical" evidence="1">
    <location>
        <begin position="176"/>
        <end position="197"/>
    </location>
</feature>
<dbReference type="RefSeq" id="WP_073176268.1">
    <property type="nucleotide sequence ID" value="NZ_FQWL01000001.1"/>
</dbReference>
<feature type="transmembrane region" description="Helical" evidence="1">
    <location>
        <begin position="20"/>
        <end position="43"/>
    </location>
</feature>
<organism evidence="2 3">
    <name type="scientific">Flagellimonas flava</name>
    <dbReference type="NCBI Taxonomy" id="570519"/>
    <lineage>
        <taxon>Bacteria</taxon>
        <taxon>Pseudomonadati</taxon>
        <taxon>Bacteroidota</taxon>
        <taxon>Flavobacteriia</taxon>
        <taxon>Flavobacteriales</taxon>
        <taxon>Flavobacteriaceae</taxon>
        <taxon>Flagellimonas</taxon>
    </lineage>
</organism>
<gene>
    <name evidence="2" type="ORF">SAMN04488116_0446</name>
</gene>
<dbReference type="EMBL" id="FQWL01000001">
    <property type="protein sequence ID" value="SHG23436.1"/>
    <property type="molecule type" value="Genomic_DNA"/>
</dbReference>
<reference evidence="3" key="1">
    <citation type="submission" date="2016-11" db="EMBL/GenBank/DDBJ databases">
        <authorList>
            <person name="Varghese N."/>
            <person name="Submissions S."/>
        </authorList>
    </citation>
    <scope>NUCLEOTIDE SEQUENCE [LARGE SCALE GENOMIC DNA]</scope>
    <source>
        <strain evidence="3">DSM 22638</strain>
    </source>
</reference>
<dbReference type="AlphaFoldDB" id="A0A1M5I527"/>
<evidence type="ECO:0000256" key="1">
    <source>
        <dbReference type="SAM" id="Phobius"/>
    </source>
</evidence>
<feature type="transmembrane region" description="Helical" evidence="1">
    <location>
        <begin position="107"/>
        <end position="132"/>
    </location>
</feature>
<feature type="transmembrane region" description="Helical" evidence="1">
    <location>
        <begin position="227"/>
        <end position="245"/>
    </location>
</feature>
<protein>
    <recommendedName>
        <fullName evidence="4">ABC-2 family transporter protein</fullName>
    </recommendedName>
</protein>